<dbReference type="InterPro" id="IPR015422">
    <property type="entry name" value="PyrdxlP-dep_Trfase_small"/>
</dbReference>
<evidence type="ECO:0000256" key="3">
    <source>
        <dbReference type="ARBA" id="ARBA00006904"/>
    </source>
</evidence>
<keyword evidence="16" id="KW-1185">Reference proteome</keyword>
<reference evidence="15 16" key="1">
    <citation type="submission" date="2019-03" db="EMBL/GenBank/DDBJ databases">
        <title>Genomic Encyclopedia of Type Strains, Phase IV (KMG-IV): sequencing the most valuable type-strain genomes for metagenomic binning, comparative biology and taxonomic classification.</title>
        <authorList>
            <person name="Goeker M."/>
        </authorList>
    </citation>
    <scope>NUCLEOTIDE SEQUENCE [LARGE SCALE GENOMIC DNA]</scope>
    <source>
        <strain evidence="15 16">DSM 45775</strain>
    </source>
</reference>
<evidence type="ECO:0000256" key="6">
    <source>
        <dbReference type="ARBA" id="ARBA00022605"/>
    </source>
</evidence>
<evidence type="ECO:0000256" key="13">
    <source>
        <dbReference type="HAMAP-Rule" id="MF_00160"/>
    </source>
</evidence>
<dbReference type="GO" id="GO:0004760">
    <property type="term" value="F:L-serine-pyruvate transaminase activity"/>
    <property type="evidence" value="ECO:0007669"/>
    <property type="project" value="TreeGrafter"/>
</dbReference>
<comment type="subcellular location">
    <subcellularLocation>
        <location evidence="13">Cytoplasm</location>
    </subcellularLocation>
</comment>
<dbReference type="InterPro" id="IPR015421">
    <property type="entry name" value="PyrdxlP-dep_Trfase_major"/>
</dbReference>
<dbReference type="GO" id="GO:0005737">
    <property type="term" value="C:cytoplasm"/>
    <property type="evidence" value="ECO:0007669"/>
    <property type="project" value="UniProtKB-SubCell"/>
</dbReference>
<keyword evidence="7 13" id="KW-0808">Transferase</keyword>
<comment type="pathway">
    <text evidence="2 13">Amino-acid biosynthesis; L-serine biosynthesis; L-serine from 3-phospho-D-glycerate: step 2/3.</text>
</comment>
<comment type="similarity">
    <text evidence="3 13">Belongs to the class-V pyridoxal-phosphate-dependent aminotransferase family. SerC subfamily.</text>
</comment>
<sequence length="378" mass="40263">MTTSTDTLQIPAELLPGDGRFGCGPSKVRPEQLAHIAESADVMGTSHRQKPVKSIVGRVRSGLRDLFSIPDGYEVVLGVGGTTAFWDAAASGLVRERSLHLTFGEFSSKFASVTKGAPFLADPIVVSADPGSAPEPTSDPSADLIGWAHNETSTGVVVPVSRPSGSGDALVAIDATSGAGGLPVQISESDVYYFAPQKCFASDGGLWIAIMSPAALERVEQIDADKPGGRWIPEFLSLSTALDNSRKDQTYNTPAVATLLLLADQIEWMNAGGGLDWATGRTKDSSDRLYRWAEKSSFATPFVTDPAHRSQVVGTIDFDENIDAAAIAATLRANGVVDTEPYRKLGRNQLRVGMFPAVEPDDVTALTRCIDWVAERQK</sequence>
<proteinExistence type="inferred from homology"/>
<keyword evidence="4 13" id="KW-0963">Cytoplasm</keyword>
<dbReference type="PANTHER" id="PTHR21152:SF40">
    <property type="entry name" value="ALANINE--GLYOXYLATE AMINOTRANSFERASE"/>
    <property type="match status" value="1"/>
</dbReference>
<dbReference type="Gene3D" id="3.40.640.10">
    <property type="entry name" value="Type I PLP-dependent aspartate aminotransferase-like (Major domain)"/>
    <property type="match status" value="1"/>
</dbReference>
<dbReference type="EC" id="2.6.1.52" evidence="13"/>
<dbReference type="Gene3D" id="3.90.1150.10">
    <property type="entry name" value="Aspartate Aminotransferase, domain 1"/>
    <property type="match status" value="1"/>
</dbReference>
<keyword evidence="8 13" id="KW-0663">Pyridoxal phosphate</keyword>
<dbReference type="RefSeq" id="WP_133825692.1">
    <property type="nucleotide sequence ID" value="NZ_BAABHR010000007.1"/>
</dbReference>
<dbReference type="Pfam" id="PF00266">
    <property type="entry name" value="Aminotran_5"/>
    <property type="match status" value="1"/>
</dbReference>
<feature type="binding site" evidence="13">
    <location>
        <position position="48"/>
    </location>
    <ligand>
        <name>L-glutamate</name>
        <dbReference type="ChEBI" id="CHEBI:29985"/>
    </ligand>
</feature>
<keyword evidence="10 13" id="KW-0718">Serine biosynthesis</keyword>
<dbReference type="InterPro" id="IPR022278">
    <property type="entry name" value="Pser_aminoTfrase"/>
</dbReference>
<evidence type="ECO:0000256" key="12">
    <source>
        <dbReference type="ARBA" id="ARBA00049007"/>
    </source>
</evidence>
<comment type="caution">
    <text evidence="13">Lacks conserved residue(s) required for the propagation of feature annotation.</text>
</comment>
<evidence type="ECO:0000256" key="4">
    <source>
        <dbReference type="ARBA" id="ARBA00022490"/>
    </source>
</evidence>
<feature type="domain" description="Aminotransferase class V" evidence="14">
    <location>
        <begin position="43"/>
        <end position="336"/>
    </location>
</feature>
<gene>
    <name evidence="13" type="primary">serC</name>
    <name evidence="15" type="ORF">EV188_102299</name>
</gene>
<dbReference type="NCBIfam" id="TIGR01366">
    <property type="entry name" value="serC_3"/>
    <property type="match status" value="1"/>
</dbReference>
<evidence type="ECO:0000256" key="8">
    <source>
        <dbReference type="ARBA" id="ARBA00022898"/>
    </source>
</evidence>
<dbReference type="Proteomes" id="UP000295705">
    <property type="component" value="Unassembled WGS sequence"/>
</dbReference>
<dbReference type="PANTHER" id="PTHR21152">
    <property type="entry name" value="AMINOTRANSFERASE CLASS V"/>
    <property type="match status" value="1"/>
</dbReference>
<evidence type="ECO:0000256" key="1">
    <source>
        <dbReference type="ARBA" id="ARBA00003483"/>
    </source>
</evidence>
<comment type="caution">
    <text evidence="15">The sequence shown here is derived from an EMBL/GenBank/DDBJ whole genome shotgun (WGS) entry which is preliminary data.</text>
</comment>
<dbReference type="AlphaFoldDB" id="A0A4R6VHU1"/>
<accession>A0A4R6VHU1</accession>
<dbReference type="OrthoDB" id="975012at2"/>
<comment type="cofactor">
    <cofactor evidence="13">
        <name>pyridoxal 5'-phosphate</name>
        <dbReference type="ChEBI" id="CHEBI:597326"/>
    </cofactor>
    <text evidence="13">Binds 1 pyridoxal phosphate per subunit.</text>
</comment>
<protein>
    <recommendedName>
        <fullName evidence="13">Phosphoserine aminotransferase</fullName>
        <ecNumber evidence="13">2.6.1.52</ecNumber>
    </recommendedName>
    <alternativeName>
        <fullName evidence="13">Phosphohydroxythreonine aminotransferase</fullName>
        <shortName evidence="13">PSAT</shortName>
    </alternativeName>
</protein>
<dbReference type="GO" id="GO:0004648">
    <property type="term" value="F:O-phospho-L-serine:2-oxoglutarate aminotransferase activity"/>
    <property type="evidence" value="ECO:0007669"/>
    <property type="project" value="UniProtKB-UniRule"/>
</dbReference>
<evidence type="ECO:0000256" key="10">
    <source>
        <dbReference type="ARBA" id="ARBA00023299"/>
    </source>
</evidence>
<dbReference type="InterPro" id="IPR006272">
    <property type="entry name" value="Pser_aminoTfrase_mycobac"/>
</dbReference>
<dbReference type="GO" id="GO:0019265">
    <property type="term" value="P:glycine biosynthetic process, by transamination of glyoxylate"/>
    <property type="evidence" value="ECO:0007669"/>
    <property type="project" value="TreeGrafter"/>
</dbReference>
<evidence type="ECO:0000256" key="9">
    <source>
        <dbReference type="ARBA" id="ARBA00023096"/>
    </source>
</evidence>
<dbReference type="GO" id="GO:0030170">
    <property type="term" value="F:pyridoxal phosphate binding"/>
    <property type="evidence" value="ECO:0007669"/>
    <property type="project" value="UniProtKB-UniRule"/>
</dbReference>
<feature type="binding site" evidence="13">
    <location>
        <position position="152"/>
    </location>
    <ligand>
        <name>pyridoxal 5'-phosphate</name>
        <dbReference type="ChEBI" id="CHEBI:597326"/>
    </ligand>
</feature>
<evidence type="ECO:0000256" key="5">
    <source>
        <dbReference type="ARBA" id="ARBA00022576"/>
    </source>
</evidence>
<feature type="binding site" evidence="13">
    <location>
        <position position="106"/>
    </location>
    <ligand>
        <name>pyridoxal 5'-phosphate</name>
        <dbReference type="ChEBI" id="CHEBI:597326"/>
    </ligand>
</feature>
<dbReference type="GO" id="GO:0008453">
    <property type="term" value="F:alanine-glyoxylate transaminase activity"/>
    <property type="evidence" value="ECO:0007669"/>
    <property type="project" value="TreeGrafter"/>
</dbReference>
<comment type="subunit">
    <text evidence="13">Homodimer.</text>
</comment>
<comment type="catalytic activity">
    <reaction evidence="12 13">
        <text>O-phospho-L-serine + 2-oxoglutarate = 3-phosphooxypyruvate + L-glutamate</text>
        <dbReference type="Rhea" id="RHEA:14329"/>
        <dbReference type="ChEBI" id="CHEBI:16810"/>
        <dbReference type="ChEBI" id="CHEBI:18110"/>
        <dbReference type="ChEBI" id="CHEBI:29985"/>
        <dbReference type="ChEBI" id="CHEBI:57524"/>
        <dbReference type="EC" id="2.6.1.52"/>
    </reaction>
</comment>
<comment type="catalytic activity">
    <reaction evidence="11 13">
        <text>4-(phosphooxy)-L-threonine + 2-oxoglutarate = (R)-3-hydroxy-2-oxo-4-phosphooxybutanoate + L-glutamate</text>
        <dbReference type="Rhea" id="RHEA:16573"/>
        <dbReference type="ChEBI" id="CHEBI:16810"/>
        <dbReference type="ChEBI" id="CHEBI:29985"/>
        <dbReference type="ChEBI" id="CHEBI:58452"/>
        <dbReference type="ChEBI" id="CHEBI:58538"/>
        <dbReference type="EC" id="2.6.1.52"/>
    </reaction>
</comment>
<evidence type="ECO:0000256" key="7">
    <source>
        <dbReference type="ARBA" id="ARBA00022679"/>
    </source>
</evidence>
<evidence type="ECO:0000313" key="16">
    <source>
        <dbReference type="Proteomes" id="UP000295705"/>
    </source>
</evidence>
<dbReference type="GO" id="GO:0008615">
    <property type="term" value="P:pyridoxine biosynthetic process"/>
    <property type="evidence" value="ECO:0007669"/>
    <property type="project" value="UniProtKB-UniRule"/>
</dbReference>
<dbReference type="HAMAP" id="MF_00160">
    <property type="entry name" value="SerC_aminotrans_5"/>
    <property type="match status" value="1"/>
</dbReference>
<evidence type="ECO:0000313" key="15">
    <source>
        <dbReference type="EMBL" id="TDQ62644.1"/>
    </source>
</evidence>
<dbReference type="SUPFAM" id="SSF53383">
    <property type="entry name" value="PLP-dependent transferases"/>
    <property type="match status" value="1"/>
</dbReference>
<dbReference type="PIRSF" id="PIRSF000525">
    <property type="entry name" value="SerC"/>
    <property type="match status" value="1"/>
</dbReference>
<comment type="function">
    <text evidence="1 13">Catalyzes the reversible conversion of 3-phosphohydroxypyruvate to phosphoserine and of 3-hydroxy-2-oxo-4-phosphonooxybutanoate to phosphohydroxythreonine.</text>
</comment>
<comment type="pathway">
    <text evidence="13">Cofactor biosynthesis; pyridoxine 5'-phosphate biosynthesis; pyridoxine 5'-phosphate from D-erythrose 4-phosphate: step 3/5.</text>
</comment>
<keyword evidence="5 13" id="KW-0032">Aminotransferase</keyword>
<keyword evidence="9 13" id="KW-0664">Pyridoxine biosynthesis</keyword>
<feature type="binding site" evidence="13">
    <location>
        <position position="197"/>
    </location>
    <ligand>
        <name>pyridoxal 5'-phosphate</name>
        <dbReference type="ChEBI" id="CHEBI:597326"/>
    </ligand>
</feature>
<keyword evidence="6 13" id="KW-0028">Amino-acid biosynthesis</keyword>
<organism evidence="15 16">
    <name type="scientific">Actinomycetospora succinea</name>
    <dbReference type="NCBI Taxonomy" id="663603"/>
    <lineage>
        <taxon>Bacteria</taxon>
        <taxon>Bacillati</taxon>
        <taxon>Actinomycetota</taxon>
        <taxon>Actinomycetes</taxon>
        <taxon>Pseudonocardiales</taxon>
        <taxon>Pseudonocardiaceae</taxon>
        <taxon>Actinomycetospora</taxon>
    </lineage>
</organism>
<dbReference type="UniPathway" id="UPA00135">
    <property type="reaction ID" value="UER00197"/>
</dbReference>
<dbReference type="InterPro" id="IPR015424">
    <property type="entry name" value="PyrdxlP-dep_Trfase"/>
</dbReference>
<name>A0A4R6VHU1_9PSEU</name>
<feature type="binding site" evidence="13">
    <location>
        <position position="174"/>
    </location>
    <ligand>
        <name>pyridoxal 5'-phosphate</name>
        <dbReference type="ChEBI" id="CHEBI:597326"/>
    </ligand>
</feature>
<evidence type="ECO:0000259" key="14">
    <source>
        <dbReference type="Pfam" id="PF00266"/>
    </source>
</evidence>
<dbReference type="GO" id="GO:0006564">
    <property type="term" value="P:L-serine biosynthetic process"/>
    <property type="evidence" value="ECO:0007669"/>
    <property type="project" value="UniProtKB-UniRule"/>
</dbReference>
<evidence type="ECO:0000256" key="11">
    <source>
        <dbReference type="ARBA" id="ARBA00047630"/>
    </source>
</evidence>
<dbReference type="EMBL" id="SNYO01000002">
    <property type="protein sequence ID" value="TDQ62644.1"/>
    <property type="molecule type" value="Genomic_DNA"/>
</dbReference>
<evidence type="ECO:0000256" key="2">
    <source>
        <dbReference type="ARBA" id="ARBA00005099"/>
    </source>
</evidence>
<dbReference type="InterPro" id="IPR000192">
    <property type="entry name" value="Aminotrans_V_dom"/>
</dbReference>
<feature type="modified residue" description="N6-(pyridoxal phosphate)lysine" evidence="13">
    <location>
        <position position="198"/>
    </location>
</feature>
<dbReference type="UniPathway" id="UPA00244">
    <property type="reaction ID" value="UER00311"/>
</dbReference>
<feature type="binding site" evidence="13">
    <location>
        <begin position="252"/>
        <end position="253"/>
    </location>
    <ligand>
        <name>pyridoxal 5'-phosphate</name>
        <dbReference type="ChEBI" id="CHEBI:597326"/>
    </ligand>
</feature>